<name>A0A1X9MD48_9BACI</name>
<dbReference type="InterPro" id="IPR021617">
    <property type="entry name" value="DUF3231"/>
</dbReference>
<dbReference type="Pfam" id="PF11553">
    <property type="entry name" value="DUF3231"/>
    <property type="match status" value="1"/>
</dbReference>
<dbReference type="STRING" id="199441.BkAM31D_11930"/>
<dbReference type="KEGG" id="bkw:BkAM31D_11930"/>
<evidence type="ECO:0008006" key="3">
    <source>
        <dbReference type="Google" id="ProtNLM"/>
    </source>
</evidence>
<dbReference type="InterPro" id="IPR012347">
    <property type="entry name" value="Ferritin-like"/>
</dbReference>
<evidence type="ECO:0000313" key="2">
    <source>
        <dbReference type="Proteomes" id="UP000193006"/>
    </source>
</evidence>
<dbReference type="AlphaFoldDB" id="A0A1X9MD48"/>
<gene>
    <name evidence="1" type="ORF">BkAM31D_11930</name>
</gene>
<protein>
    <recommendedName>
        <fullName evidence="3">Coat F domain protein</fullName>
    </recommendedName>
</protein>
<dbReference type="Gene3D" id="1.20.1260.10">
    <property type="match status" value="1"/>
</dbReference>
<evidence type="ECO:0000313" key="1">
    <source>
        <dbReference type="EMBL" id="ARK30480.1"/>
    </source>
</evidence>
<keyword evidence="2" id="KW-1185">Reference proteome</keyword>
<dbReference type="Proteomes" id="UP000193006">
    <property type="component" value="Chromosome"/>
</dbReference>
<organism evidence="1 2">
    <name type="scientific">Halalkalibacter krulwichiae</name>
    <dbReference type="NCBI Taxonomy" id="199441"/>
    <lineage>
        <taxon>Bacteria</taxon>
        <taxon>Bacillati</taxon>
        <taxon>Bacillota</taxon>
        <taxon>Bacilli</taxon>
        <taxon>Bacillales</taxon>
        <taxon>Bacillaceae</taxon>
        <taxon>Halalkalibacter</taxon>
    </lineage>
</organism>
<dbReference type="EMBL" id="CP020814">
    <property type="protein sequence ID" value="ARK30480.1"/>
    <property type="molecule type" value="Genomic_DNA"/>
</dbReference>
<accession>A0A1X9MD48</accession>
<reference evidence="1 2" key="1">
    <citation type="submission" date="2017-04" db="EMBL/GenBank/DDBJ databases">
        <title>Bacillus krulwichiae AM31D Genome sequencing and assembly.</title>
        <authorList>
            <person name="Krulwich T.A."/>
            <person name="Anastor L."/>
            <person name="Ehrlich R."/>
            <person name="Ehrlich G.D."/>
            <person name="Janto B."/>
        </authorList>
    </citation>
    <scope>NUCLEOTIDE SEQUENCE [LARGE SCALE GENOMIC DNA]</scope>
    <source>
        <strain evidence="1 2">AM31D</strain>
    </source>
</reference>
<sequence length="179" mass="19637">MPNIIEAIKAAFNSIVDDEAKPPLNIIEASYSWLYYSIVKEAIAFEEAGLNTTSDDELKGILTDAIKLCNEHATQLEKLMREEGVTLPPVSQQKPYSNNNEIPPGVKLTDEELSNGLAMKILLMSNKAAYAAAECVRTDVGALYVQFFNEAAVFGATLKTKMRKRGWAKIPPAYSPPGI</sequence>
<dbReference type="RefSeq" id="WP_066151205.1">
    <property type="nucleotide sequence ID" value="NZ_CP020814.1"/>
</dbReference>
<proteinExistence type="predicted"/>